<dbReference type="EMBL" id="JAPZBS010000004">
    <property type="protein sequence ID" value="KAJ5377674.1"/>
    <property type="molecule type" value="Genomic_DNA"/>
</dbReference>
<accession>A0A9W9SI30</accession>
<dbReference type="AlphaFoldDB" id="A0A9W9SI30"/>
<organism evidence="1 2">
    <name type="scientific">Penicillium cataractarum</name>
    <dbReference type="NCBI Taxonomy" id="2100454"/>
    <lineage>
        <taxon>Eukaryota</taxon>
        <taxon>Fungi</taxon>
        <taxon>Dikarya</taxon>
        <taxon>Ascomycota</taxon>
        <taxon>Pezizomycotina</taxon>
        <taxon>Eurotiomycetes</taxon>
        <taxon>Eurotiomycetidae</taxon>
        <taxon>Eurotiales</taxon>
        <taxon>Aspergillaceae</taxon>
        <taxon>Penicillium</taxon>
    </lineage>
</organism>
<name>A0A9W9SI30_9EURO</name>
<sequence>MTFEPDEAWLVDDACMAVVLRGRAQFKWMSTGQGWDETFIYRIALAEEKGGDVGGGVDMARTGVSTATAGDGDGKGKSRLKVVEYQVWADSGAAYLARMGKLGDLMGEKGGLEGIYFADGDGDGEEAIGDKEMEERKMVGRETQSSLNRKRSGYEDVLGAGLNVYGSCG</sequence>
<dbReference type="Proteomes" id="UP001147782">
    <property type="component" value="Unassembled WGS sequence"/>
</dbReference>
<dbReference type="OrthoDB" id="3352776at2759"/>
<keyword evidence="2" id="KW-1185">Reference proteome</keyword>
<gene>
    <name evidence="1" type="ORF">N7496_005083</name>
</gene>
<comment type="caution">
    <text evidence="1">The sequence shown here is derived from an EMBL/GenBank/DDBJ whole genome shotgun (WGS) entry which is preliminary data.</text>
</comment>
<proteinExistence type="predicted"/>
<protein>
    <submittedName>
        <fullName evidence="1">Uncharacterized protein</fullName>
    </submittedName>
</protein>
<reference evidence="1" key="1">
    <citation type="submission" date="2022-11" db="EMBL/GenBank/DDBJ databases">
        <authorList>
            <person name="Petersen C."/>
        </authorList>
    </citation>
    <scope>NUCLEOTIDE SEQUENCE</scope>
    <source>
        <strain evidence="1">IBT 29864</strain>
    </source>
</reference>
<reference evidence="1" key="2">
    <citation type="journal article" date="2023" name="IMA Fungus">
        <title>Comparative genomic study of the Penicillium genus elucidates a diverse pangenome and 15 lateral gene transfer events.</title>
        <authorList>
            <person name="Petersen C."/>
            <person name="Sorensen T."/>
            <person name="Nielsen M.R."/>
            <person name="Sondergaard T.E."/>
            <person name="Sorensen J.L."/>
            <person name="Fitzpatrick D.A."/>
            <person name="Frisvad J.C."/>
            <person name="Nielsen K.L."/>
        </authorList>
    </citation>
    <scope>NUCLEOTIDE SEQUENCE</scope>
    <source>
        <strain evidence="1">IBT 29864</strain>
    </source>
</reference>
<dbReference type="RefSeq" id="XP_056556537.1">
    <property type="nucleotide sequence ID" value="XM_056698012.1"/>
</dbReference>
<dbReference type="GeneID" id="81437191"/>
<evidence type="ECO:0000313" key="2">
    <source>
        <dbReference type="Proteomes" id="UP001147782"/>
    </source>
</evidence>
<evidence type="ECO:0000313" key="1">
    <source>
        <dbReference type="EMBL" id="KAJ5377674.1"/>
    </source>
</evidence>